<keyword evidence="3" id="KW-0722">Serine protease inhibitor</keyword>
<dbReference type="Pfam" id="PF01826">
    <property type="entry name" value="TIL"/>
    <property type="match status" value="2"/>
</dbReference>
<evidence type="ECO:0000256" key="1">
    <source>
        <dbReference type="ARBA" id="ARBA00007611"/>
    </source>
</evidence>
<protein>
    <submittedName>
        <fullName evidence="6">Chymotrypsin/elastase isoinhibitors 2 to 5</fullName>
    </submittedName>
</protein>
<dbReference type="CDD" id="cd19941">
    <property type="entry name" value="TIL"/>
    <property type="match status" value="2"/>
</dbReference>
<dbReference type="GO" id="GO:0004867">
    <property type="term" value="F:serine-type endopeptidase inhibitor activity"/>
    <property type="evidence" value="ECO:0007669"/>
    <property type="project" value="UniProtKB-KW"/>
</dbReference>
<keyword evidence="7" id="KW-1185">Reference proteome</keyword>
<comment type="caution">
    <text evidence="6">The sequence shown here is derived from an EMBL/GenBank/DDBJ whole genome shotgun (WGS) entry which is preliminary data.</text>
</comment>
<comment type="similarity">
    <text evidence="1">Belongs to the serine protease inhibitor-like (TIL domain-containing) family.</text>
</comment>
<dbReference type="OMA" id="FAYERNA"/>
<gene>
    <name evidence="6" type="ORF">Tcan_14881</name>
</gene>
<dbReference type="OrthoDB" id="5912264at2759"/>
<dbReference type="FunFam" id="2.10.25.10:FF:000055">
    <property type="entry name" value="alpha-tectorin isoform X1"/>
    <property type="match status" value="1"/>
</dbReference>
<dbReference type="InterPro" id="IPR036084">
    <property type="entry name" value="Ser_inhib-like_sf"/>
</dbReference>
<organism evidence="6 7">
    <name type="scientific">Toxocara canis</name>
    <name type="common">Canine roundworm</name>
    <dbReference type="NCBI Taxonomy" id="6265"/>
    <lineage>
        <taxon>Eukaryota</taxon>
        <taxon>Metazoa</taxon>
        <taxon>Ecdysozoa</taxon>
        <taxon>Nematoda</taxon>
        <taxon>Chromadorea</taxon>
        <taxon>Rhabditida</taxon>
        <taxon>Spirurina</taxon>
        <taxon>Ascaridomorpha</taxon>
        <taxon>Ascaridoidea</taxon>
        <taxon>Toxocaridae</taxon>
        <taxon>Toxocara</taxon>
    </lineage>
</organism>
<sequence>VLWYSPVALYAYTYCGINEVWTDCKGCELSCGQDENTPCPLVCGPPSCECVAGRGLRRNAQGACVPLSQCGPTAPMNCGPNMEYSTCGTACPEKCTDGGMPGPCTMQCVAGCFCKQGYVLQWEQGPCVPRALCPGEKFFAYERNAMNL</sequence>
<dbReference type="AlphaFoldDB" id="A0A0B2VGM5"/>
<dbReference type="PANTHER" id="PTHR23259">
    <property type="entry name" value="RIDDLE"/>
    <property type="match status" value="1"/>
</dbReference>
<dbReference type="STRING" id="6265.A0A0B2VGM5"/>
<evidence type="ECO:0000313" key="7">
    <source>
        <dbReference type="Proteomes" id="UP000031036"/>
    </source>
</evidence>
<reference evidence="6 7" key="1">
    <citation type="submission" date="2014-11" db="EMBL/GenBank/DDBJ databases">
        <title>Genetic blueprint of the zoonotic pathogen Toxocara canis.</title>
        <authorList>
            <person name="Zhu X.-Q."/>
            <person name="Korhonen P.K."/>
            <person name="Cai H."/>
            <person name="Young N.D."/>
            <person name="Nejsum P."/>
            <person name="von Samson-Himmelstjerna G."/>
            <person name="Boag P.R."/>
            <person name="Tan P."/>
            <person name="Li Q."/>
            <person name="Min J."/>
            <person name="Yang Y."/>
            <person name="Wang X."/>
            <person name="Fang X."/>
            <person name="Hall R.S."/>
            <person name="Hofmann A."/>
            <person name="Sternberg P.W."/>
            <person name="Jex A.R."/>
            <person name="Gasser R.B."/>
        </authorList>
    </citation>
    <scope>NUCLEOTIDE SEQUENCE [LARGE SCALE GENOMIC DNA]</scope>
    <source>
        <strain evidence="6">PN_DK_2014</strain>
    </source>
</reference>
<evidence type="ECO:0000256" key="4">
    <source>
        <dbReference type="ARBA" id="ARBA00023157"/>
    </source>
</evidence>
<dbReference type="Proteomes" id="UP000031036">
    <property type="component" value="Unassembled WGS sequence"/>
</dbReference>
<feature type="non-terminal residue" evidence="6">
    <location>
        <position position="1"/>
    </location>
</feature>
<proteinExistence type="inferred from homology"/>
<dbReference type="PANTHER" id="PTHR23259:SF70">
    <property type="entry name" value="ACCESSORY GLAND PROTEIN ACP62F-RELATED"/>
    <property type="match status" value="1"/>
</dbReference>
<dbReference type="SUPFAM" id="SSF57567">
    <property type="entry name" value="Serine protease inhibitors"/>
    <property type="match status" value="2"/>
</dbReference>
<dbReference type="InterPro" id="IPR002919">
    <property type="entry name" value="TIL_dom"/>
</dbReference>
<keyword evidence="2" id="KW-0646">Protease inhibitor</keyword>
<feature type="domain" description="TIL" evidence="5">
    <location>
        <begin position="15"/>
        <end position="70"/>
    </location>
</feature>
<evidence type="ECO:0000313" key="6">
    <source>
        <dbReference type="EMBL" id="KHN80612.1"/>
    </source>
</evidence>
<dbReference type="EMBL" id="JPKZ01001704">
    <property type="protein sequence ID" value="KHN80612.1"/>
    <property type="molecule type" value="Genomic_DNA"/>
</dbReference>
<dbReference type="Gene3D" id="2.10.25.10">
    <property type="entry name" value="Laminin"/>
    <property type="match status" value="2"/>
</dbReference>
<evidence type="ECO:0000256" key="2">
    <source>
        <dbReference type="ARBA" id="ARBA00022690"/>
    </source>
</evidence>
<evidence type="ECO:0000259" key="5">
    <source>
        <dbReference type="Pfam" id="PF01826"/>
    </source>
</evidence>
<name>A0A0B2VGM5_TOXCA</name>
<dbReference type="InterPro" id="IPR051368">
    <property type="entry name" value="SerProtInhib-TIL_Domain"/>
</dbReference>
<evidence type="ECO:0000256" key="3">
    <source>
        <dbReference type="ARBA" id="ARBA00022900"/>
    </source>
</evidence>
<feature type="domain" description="TIL" evidence="5">
    <location>
        <begin position="78"/>
        <end position="133"/>
    </location>
</feature>
<keyword evidence="4" id="KW-1015">Disulfide bond</keyword>
<accession>A0A0B2VGM5</accession>